<gene>
    <name evidence="1" type="ORF">KP014_15335</name>
    <name evidence="2" type="ORF">SAMN04487895_10336</name>
</gene>
<dbReference type="RefSeq" id="WP_036600861.1">
    <property type="nucleotide sequence ID" value="NZ_CP076607.1"/>
</dbReference>
<dbReference type="AlphaFoldDB" id="A0A1H8JIH0"/>
<sequence>MEFAGIKKTLTSDDYIAKANEYDLGKLKEEFQVSCFSETELKMYNHICGFQKVCKEKYSLNKVYELLSLAKCINMNQCEADSFIEWIEKVEVNDLQNVHRAEAILKGMRSKKQRNHLVSYEELDYAIVNEDIKLLNEIFMTSAPFKITEFNFRRIDKNRFAERYFDALKNTYGYVSFGSVAQAQ</sequence>
<accession>A0A1H8JIH0</accession>
<organism evidence="2 3">
    <name type="scientific">Paenibacillus sophorae</name>
    <dbReference type="NCBI Taxonomy" id="1333845"/>
    <lineage>
        <taxon>Bacteria</taxon>
        <taxon>Bacillati</taxon>
        <taxon>Bacillota</taxon>
        <taxon>Bacilli</taxon>
        <taxon>Bacillales</taxon>
        <taxon>Paenibacillaceae</taxon>
        <taxon>Paenibacillus</taxon>
    </lineage>
</organism>
<evidence type="ECO:0000313" key="3">
    <source>
        <dbReference type="Proteomes" id="UP000198809"/>
    </source>
</evidence>
<evidence type="ECO:0000313" key="2">
    <source>
        <dbReference type="EMBL" id="SEN80482.1"/>
    </source>
</evidence>
<protein>
    <submittedName>
        <fullName evidence="2">Uncharacterized protein</fullName>
    </submittedName>
</protein>
<proteinExistence type="predicted"/>
<name>A0A1H8JIH0_9BACL</name>
<reference evidence="2 3" key="1">
    <citation type="submission" date="2016-10" db="EMBL/GenBank/DDBJ databases">
        <authorList>
            <person name="de Groot N.N."/>
        </authorList>
    </citation>
    <scope>NUCLEOTIDE SEQUENCE [LARGE SCALE GENOMIC DNA]</scope>
    <source>
        <strain evidence="2 3">CGMCC 1.10238</strain>
    </source>
</reference>
<evidence type="ECO:0000313" key="1">
    <source>
        <dbReference type="EMBL" id="QWU13373.1"/>
    </source>
</evidence>
<dbReference type="EMBL" id="CP076607">
    <property type="protein sequence ID" value="QWU13373.1"/>
    <property type="molecule type" value="Genomic_DNA"/>
</dbReference>
<dbReference type="EMBL" id="FODH01000003">
    <property type="protein sequence ID" value="SEN80482.1"/>
    <property type="molecule type" value="Genomic_DNA"/>
</dbReference>
<dbReference type="Proteomes" id="UP000198809">
    <property type="component" value="Unassembled WGS sequence"/>
</dbReference>
<dbReference type="Proteomes" id="UP000683429">
    <property type="component" value="Chromosome"/>
</dbReference>
<dbReference type="STRING" id="1333845.SAMN04487895_10336"/>
<reference evidence="1 4" key="2">
    <citation type="submission" date="2021-06" db="EMBL/GenBank/DDBJ databases">
        <title>Whole genome sequence of Paenibacillus sophorae DSM23020 for comparative genomics.</title>
        <authorList>
            <person name="Kim M.-J."/>
            <person name="Lee G."/>
            <person name="Shin J.-H."/>
        </authorList>
    </citation>
    <scope>NUCLEOTIDE SEQUENCE [LARGE SCALE GENOMIC DNA]</scope>
    <source>
        <strain evidence="1 4">DSM 23020</strain>
    </source>
</reference>
<evidence type="ECO:0000313" key="4">
    <source>
        <dbReference type="Proteomes" id="UP000683429"/>
    </source>
</evidence>
<keyword evidence="4" id="KW-1185">Reference proteome</keyword>